<dbReference type="InterPro" id="IPR009045">
    <property type="entry name" value="Zn_M74/Hedgehog-like"/>
</dbReference>
<dbReference type="SUPFAM" id="SSF55166">
    <property type="entry name" value="Hedgehog/DD-peptidase"/>
    <property type="match status" value="1"/>
</dbReference>
<sequence length="86" mass="9546">DERGFRNNISDIVKSKTVSGSLYISPHMLGAAIDFDAKGMTAEETRNKIIQSQDLLPCPIRLESGTNWVHIDVYDSLGSSKKVTMF</sequence>
<proteinExistence type="predicted"/>
<gene>
    <name evidence="1" type="ORF">OBE_11160</name>
</gene>
<comment type="caution">
    <text evidence="1">The sequence shown here is derived from an EMBL/GenBank/DDBJ whole genome shotgun (WGS) entry which is preliminary data.</text>
</comment>
<protein>
    <recommendedName>
        <fullName evidence="2">Peptidase M15A</fullName>
    </recommendedName>
</protein>
<reference evidence="1" key="1">
    <citation type="journal article" date="2013" name="Environ. Microbiol.">
        <title>Microbiota from the distal guts of lean and obese adolescents exhibit partial functional redundancy besides clear differences in community structure.</title>
        <authorList>
            <person name="Ferrer M."/>
            <person name="Ruiz A."/>
            <person name="Lanza F."/>
            <person name="Haange S.B."/>
            <person name="Oberbach A."/>
            <person name="Till H."/>
            <person name="Bargiela R."/>
            <person name="Campoy C."/>
            <person name="Segura M.T."/>
            <person name="Richter M."/>
            <person name="von Bergen M."/>
            <person name="Seifert J."/>
            <person name="Suarez A."/>
        </authorList>
    </citation>
    <scope>NUCLEOTIDE SEQUENCE</scope>
</reference>
<dbReference type="AlphaFoldDB" id="K1SQW1"/>
<evidence type="ECO:0000313" key="1">
    <source>
        <dbReference type="EMBL" id="EKC56255.1"/>
    </source>
</evidence>
<accession>K1SQW1</accession>
<feature type="non-terminal residue" evidence="1">
    <location>
        <position position="1"/>
    </location>
</feature>
<evidence type="ECO:0008006" key="2">
    <source>
        <dbReference type="Google" id="ProtNLM"/>
    </source>
</evidence>
<dbReference type="EMBL" id="AJWZ01007669">
    <property type="protein sequence ID" value="EKC56255.1"/>
    <property type="molecule type" value="Genomic_DNA"/>
</dbReference>
<name>K1SQW1_9ZZZZ</name>
<organism evidence="1">
    <name type="scientific">human gut metagenome</name>
    <dbReference type="NCBI Taxonomy" id="408170"/>
    <lineage>
        <taxon>unclassified sequences</taxon>
        <taxon>metagenomes</taxon>
        <taxon>organismal metagenomes</taxon>
    </lineage>
</organism>